<keyword evidence="2" id="KW-1185">Reference proteome</keyword>
<evidence type="ECO:0000313" key="2">
    <source>
        <dbReference type="Proteomes" id="UP001224644"/>
    </source>
</evidence>
<gene>
    <name evidence="1" type="ORF">QWZ12_11510</name>
</gene>
<name>A0ABT8BGG7_9HYPH</name>
<proteinExistence type="predicted"/>
<accession>A0ABT8BGG7</accession>
<dbReference type="Proteomes" id="UP001224644">
    <property type="component" value="Unassembled WGS sequence"/>
</dbReference>
<reference evidence="2" key="1">
    <citation type="journal article" date="2019" name="Int. J. Syst. Evol. Microbiol.">
        <title>The Global Catalogue of Microorganisms (GCM) 10K type strain sequencing project: providing services to taxonomists for standard genome sequencing and annotation.</title>
        <authorList>
            <consortium name="The Broad Institute Genomics Platform"/>
            <consortium name="The Broad Institute Genome Sequencing Center for Infectious Disease"/>
            <person name="Wu L."/>
            <person name="Ma J."/>
        </authorList>
    </citation>
    <scope>NUCLEOTIDE SEQUENCE [LARGE SCALE GENOMIC DNA]</scope>
    <source>
        <strain evidence="2">CECT 7069</strain>
    </source>
</reference>
<dbReference type="EMBL" id="JAUFPX010000008">
    <property type="protein sequence ID" value="MDN3591242.1"/>
    <property type="molecule type" value="Genomic_DNA"/>
</dbReference>
<sequence length="145" mass="15545">MINHSLQVFCNRIVAAGRITVEDVRTLSRQVLPDGLTSRDEADMLIALDRAVREIDPAFGTFLSAAIVDFTVWGERPTGTIDAGTAHWLAASLRNGIGPTLLAGQIAQAVVREAQSCNEALIAFALFANRRPAAETAPVSFRKAA</sequence>
<dbReference type="RefSeq" id="WP_238224985.1">
    <property type="nucleotide sequence ID" value="NZ_BPQD01000009.1"/>
</dbReference>
<protein>
    <submittedName>
        <fullName evidence="1">Uncharacterized protein</fullName>
    </submittedName>
</protein>
<evidence type="ECO:0000313" key="1">
    <source>
        <dbReference type="EMBL" id="MDN3591242.1"/>
    </source>
</evidence>
<comment type="caution">
    <text evidence="1">The sequence shown here is derived from an EMBL/GenBank/DDBJ whole genome shotgun (WGS) entry which is preliminary data.</text>
</comment>
<organism evidence="1 2">
    <name type="scientific">Methylobacterium adhaesivum</name>
    <dbReference type="NCBI Taxonomy" id="333297"/>
    <lineage>
        <taxon>Bacteria</taxon>
        <taxon>Pseudomonadati</taxon>
        <taxon>Pseudomonadota</taxon>
        <taxon>Alphaproteobacteria</taxon>
        <taxon>Hyphomicrobiales</taxon>
        <taxon>Methylobacteriaceae</taxon>
        <taxon>Methylobacterium</taxon>
    </lineage>
</organism>